<dbReference type="Proteomes" id="UP001283361">
    <property type="component" value="Unassembled WGS sequence"/>
</dbReference>
<evidence type="ECO:0000313" key="3">
    <source>
        <dbReference type="Proteomes" id="UP001283361"/>
    </source>
</evidence>
<dbReference type="EMBL" id="JAWDGP010006162">
    <property type="protein sequence ID" value="KAK3746189.1"/>
    <property type="molecule type" value="Genomic_DNA"/>
</dbReference>
<keyword evidence="1" id="KW-0472">Membrane</keyword>
<proteinExistence type="predicted"/>
<protein>
    <submittedName>
        <fullName evidence="2">Uncharacterized protein</fullName>
    </submittedName>
</protein>
<evidence type="ECO:0000313" key="2">
    <source>
        <dbReference type="EMBL" id="KAK3746189.1"/>
    </source>
</evidence>
<gene>
    <name evidence="2" type="ORF">RRG08_014663</name>
</gene>
<sequence length="107" mass="12334">MSSRGTQGLTSHGQSPLSRRRWIKMPGYVTRFLELLVFLALPMTVRTITVPFYWNSSNPLLPTYHPSSSSSCVQLHSGHSLTWSKPHWARSLFRWSVHDFTERFALS</sequence>
<evidence type="ECO:0000256" key="1">
    <source>
        <dbReference type="SAM" id="Phobius"/>
    </source>
</evidence>
<reference evidence="2" key="1">
    <citation type="journal article" date="2023" name="G3 (Bethesda)">
        <title>A reference genome for the long-term kleptoplast-retaining sea slug Elysia crispata morphotype clarki.</title>
        <authorList>
            <person name="Eastman K.E."/>
            <person name="Pendleton A.L."/>
            <person name="Shaikh M.A."/>
            <person name="Suttiyut T."/>
            <person name="Ogas R."/>
            <person name="Tomko P."/>
            <person name="Gavelis G."/>
            <person name="Widhalm J.R."/>
            <person name="Wisecaver J.H."/>
        </authorList>
    </citation>
    <scope>NUCLEOTIDE SEQUENCE</scope>
    <source>
        <strain evidence="2">ECLA1</strain>
    </source>
</reference>
<keyword evidence="1" id="KW-1133">Transmembrane helix</keyword>
<feature type="transmembrane region" description="Helical" evidence="1">
    <location>
        <begin position="28"/>
        <end position="54"/>
    </location>
</feature>
<keyword evidence="1" id="KW-0812">Transmembrane</keyword>
<comment type="caution">
    <text evidence="2">The sequence shown here is derived from an EMBL/GenBank/DDBJ whole genome shotgun (WGS) entry which is preliminary data.</text>
</comment>
<organism evidence="2 3">
    <name type="scientific">Elysia crispata</name>
    <name type="common">lettuce slug</name>
    <dbReference type="NCBI Taxonomy" id="231223"/>
    <lineage>
        <taxon>Eukaryota</taxon>
        <taxon>Metazoa</taxon>
        <taxon>Spiralia</taxon>
        <taxon>Lophotrochozoa</taxon>
        <taxon>Mollusca</taxon>
        <taxon>Gastropoda</taxon>
        <taxon>Heterobranchia</taxon>
        <taxon>Euthyneura</taxon>
        <taxon>Panpulmonata</taxon>
        <taxon>Sacoglossa</taxon>
        <taxon>Placobranchoidea</taxon>
        <taxon>Plakobranchidae</taxon>
        <taxon>Elysia</taxon>
    </lineage>
</organism>
<accession>A0AAE0YIP4</accession>
<keyword evidence="3" id="KW-1185">Reference proteome</keyword>
<dbReference type="AlphaFoldDB" id="A0AAE0YIP4"/>
<name>A0AAE0YIP4_9GAST</name>